<feature type="chain" id="PRO_5009446098" evidence="2">
    <location>
        <begin position="21"/>
        <end position="274"/>
    </location>
</feature>
<evidence type="ECO:0000256" key="2">
    <source>
        <dbReference type="SAM" id="SignalP"/>
    </source>
</evidence>
<keyword evidence="4" id="KW-1185">Reference proteome</keyword>
<evidence type="ECO:0000256" key="1">
    <source>
        <dbReference type="SAM" id="MobiDB-lite"/>
    </source>
</evidence>
<name>A0A1E1KI77_9HELO</name>
<dbReference type="AlphaFoldDB" id="A0A1E1KI77"/>
<dbReference type="OrthoDB" id="10517976at2759"/>
<reference evidence="4" key="1">
    <citation type="submission" date="2016-03" db="EMBL/GenBank/DDBJ databases">
        <authorList>
            <person name="Guldener U."/>
        </authorList>
    </citation>
    <scope>NUCLEOTIDE SEQUENCE [LARGE SCALE GENOMIC DNA]</scope>
    <source>
        <strain evidence="4">04CH-RAC-A.6.1</strain>
    </source>
</reference>
<gene>
    <name evidence="3" type="ORF">RAG0_06652</name>
</gene>
<organism evidence="3 4">
    <name type="scientific">Rhynchosporium agropyri</name>
    <dbReference type="NCBI Taxonomy" id="914238"/>
    <lineage>
        <taxon>Eukaryota</taxon>
        <taxon>Fungi</taxon>
        <taxon>Dikarya</taxon>
        <taxon>Ascomycota</taxon>
        <taxon>Pezizomycotina</taxon>
        <taxon>Leotiomycetes</taxon>
        <taxon>Helotiales</taxon>
        <taxon>Ploettnerulaceae</taxon>
        <taxon>Rhynchosporium</taxon>
    </lineage>
</organism>
<dbReference type="EMBL" id="FJUX01000033">
    <property type="protein sequence ID" value="CZS97702.1"/>
    <property type="molecule type" value="Genomic_DNA"/>
</dbReference>
<sequence>MQISITFLRIVLSLSTISFGLPSNSTRFGLLGNELHKEEPKSDLQTPSVESSTQSPTRRRTTGSSSYTFTRVHTVVETIRTTFKITAATEDSSMCLHTHSMNGAEMIHTRPCALTGLPPAPPSTISAAAEVSMCVDTHTQNGTAFLTHTIPCSLTDRSYGHQVVTEKPFSHVLCRTCDTVTSTMTFVENDLTNLATTTLTINPDCPDCFLANMTYTDRGVDNTITYTTEQWQQSSVAWNPDALPVTTVAIPLPMLSKTVYITRRSEPTSSSGSV</sequence>
<feature type="compositionally biased region" description="Low complexity" evidence="1">
    <location>
        <begin position="51"/>
        <end position="66"/>
    </location>
</feature>
<protein>
    <submittedName>
        <fullName evidence="3">Uncharacterized protein</fullName>
    </submittedName>
</protein>
<feature type="signal peptide" evidence="2">
    <location>
        <begin position="1"/>
        <end position="20"/>
    </location>
</feature>
<feature type="region of interest" description="Disordered" evidence="1">
    <location>
        <begin position="37"/>
        <end position="66"/>
    </location>
</feature>
<keyword evidence="2" id="KW-0732">Signal</keyword>
<evidence type="ECO:0000313" key="4">
    <source>
        <dbReference type="Proteomes" id="UP000178912"/>
    </source>
</evidence>
<evidence type="ECO:0000313" key="3">
    <source>
        <dbReference type="EMBL" id="CZS97702.1"/>
    </source>
</evidence>
<accession>A0A1E1KI77</accession>
<dbReference type="Proteomes" id="UP000178912">
    <property type="component" value="Unassembled WGS sequence"/>
</dbReference>
<proteinExistence type="predicted"/>